<dbReference type="Pfam" id="PF08241">
    <property type="entry name" value="Methyltransf_11"/>
    <property type="match status" value="1"/>
</dbReference>
<protein>
    <submittedName>
        <fullName evidence="2">Methyltransferase domain-containing protein</fullName>
    </submittedName>
</protein>
<dbReference type="EMBL" id="CP123872">
    <property type="protein sequence ID" value="WND01410.1"/>
    <property type="molecule type" value="Genomic_DNA"/>
</dbReference>
<dbReference type="CDD" id="cd02440">
    <property type="entry name" value="AdoMet_MTases"/>
    <property type="match status" value="1"/>
</dbReference>
<dbReference type="InterPro" id="IPR013216">
    <property type="entry name" value="Methyltransf_11"/>
</dbReference>
<name>A0AA52EAZ0_9PROT</name>
<organism evidence="2 3">
    <name type="scientific">Temperatibacter marinus</name>
    <dbReference type="NCBI Taxonomy" id="1456591"/>
    <lineage>
        <taxon>Bacteria</taxon>
        <taxon>Pseudomonadati</taxon>
        <taxon>Pseudomonadota</taxon>
        <taxon>Alphaproteobacteria</taxon>
        <taxon>Kordiimonadales</taxon>
        <taxon>Temperatibacteraceae</taxon>
        <taxon>Temperatibacter</taxon>
    </lineage>
</organism>
<feature type="domain" description="Methyltransferase type 11" evidence="1">
    <location>
        <begin position="82"/>
        <end position="130"/>
    </location>
</feature>
<gene>
    <name evidence="2" type="ORF">QGN29_07545</name>
</gene>
<dbReference type="Gene3D" id="3.40.50.150">
    <property type="entry name" value="Vaccinia Virus protein VP39"/>
    <property type="match status" value="1"/>
</dbReference>
<evidence type="ECO:0000259" key="1">
    <source>
        <dbReference type="Pfam" id="PF08241"/>
    </source>
</evidence>
<keyword evidence="3" id="KW-1185">Reference proteome</keyword>
<keyword evidence="2" id="KW-0489">Methyltransferase</keyword>
<keyword evidence="2" id="KW-0808">Transferase</keyword>
<dbReference type="GO" id="GO:0032259">
    <property type="term" value="P:methylation"/>
    <property type="evidence" value="ECO:0007669"/>
    <property type="project" value="UniProtKB-KW"/>
</dbReference>
<reference evidence="2" key="1">
    <citation type="submission" date="2023-04" db="EMBL/GenBank/DDBJ databases">
        <title>Complete genome sequence of Temperatibacter marinus.</title>
        <authorList>
            <person name="Rong J.-C."/>
            <person name="Yi M.-L."/>
            <person name="Zhao Q."/>
        </authorList>
    </citation>
    <scope>NUCLEOTIDE SEQUENCE</scope>
    <source>
        <strain evidence="2">NBRC 110045</strain>
    </source>
</reference>
<dbReference type="AlphaFoldDB" id="A0AA52EAZ0"/>
<dbReference type="KEGG" id="tmk:QGN29_07545"/>
<dbReference type="RefSeq" id="WP_310797238.1">
    <property type="nucleotide sequence ID" value="NZ_CP123872.1"/>
</dbReference>
<dbReference type="Proteomes" id="UP001268683">
    <property type="component" value="Chromosome"/>
</dbReference>
<evidence type="ECO:0000313" key="2">
    <source>
        <dbReference type="EMBL" id="WND01410.1"/>
    </source>
</evidence>
<dbReference type="InterPro" id="IPR029063">
    <property type="entry name" value="SAM-dependent_MTases_sf"/>
</dbReference>
<dbReference type="SUPFAM" id="SSF53335">
    <property type="entry name" value="S-adenosyl-L-methionine-dependent methyltransferases"/>
    <property type="match status" value="1"/>
</dbReference>
<dbReference type="GO" id="GO:0008757">
    <property type="term" value="F:S-adenosylmethionine-dependent methyltransferase activity"/>
    <property type="evidence" value="ECO:0007669"/>
    <property type="project" value="InterPro"/>
</dbReference>
<proteinExistence type="predicted"/>
<accession>A0AA52EAZ0</accession>
<sequence length="239" mass="26695">MRPDVSSLKLFYNRPIGRGVAACLSQKISTHWSSISSLDVMGIGYPLPVMDNLLASGADLFALMPGGQGAAVWPDEKHGRSILIDEYHLPFEDGSIDRIFLMHAIEYAHQPAAFLRECWRVLKPGGRLLVLVPNRRRAWSALEHTPFGQGTPYSSRQMQKQLEDQLLYPVHVSSALMMPPFMLPGIEKMMKVSELALRGSFEMLGGLLFIEAEKRVYSRLTPPPKRQGVRVLSGVSPRV</sequence>
<evidence type="ECO:0000313" key="3">
    <source>
        <dbReference type="Proteomes" id="UP001268683"/>
    </source>
</evidence>